<keyword evidence="3" id="KW-1185">Reference proteome</keyword>
<dbReference type="Pfam" id="PF01352">
    <property type="entry name" value="KRAB"/>
    <property type="match status" value="1"/>
</dbReference>
<proteinExistence type="predicted"/>
<dbReference type="CDD" id="cd07765">
    <property type="entry name" value="KRAB_A-box"/>
    <property type="match status" value="1"/>
</dbReference>
<accession>A0A8C8W4I2</accession>
<reference evidence="2" key="3">
    <citation type="submission" date="2025-09" db="UniProtKB">
        <authorList>
            <consortium name="Ensembl"/>
        </authorList>
    </citation>
    <scope>IDENTIFICATION</scope>
</reference>
<dbReference type="Proteomes" id="UP000694547">
    <property type="component" value="Chromosome 1"/>
</dbReference>
<name>A0A8C8W4I2_PERMB</name>
<protein>
    <recommendedName>
        <fullName evidence="1">KRAB domain-containing protein</fullName>
    </recommendedName>
</protein>
<dbReference type="GO" id="GO:0006355">
    <property type="term" value="P:regulation of DNA-templated transcription"/>
    <property type="evidence" value="ECO:0007669"/>
    <property type="project" value="InterPro"/>
</dbReference>
<evidence type="ECO:0000313" key="2">
    <source>
        <dbReference type="Ensembl" id="ENSPEMP00000035604.1"/>
    </source>
</evidence>
<dbReference type="AlphaFoldDB" id="A0A8C8W4I2"/>
<dbReference type="InterPro" id="IPR001909">
    <property type="entry name" value="KRAB"/>
</dbReference>
<organism evidence="2 3">
    <name type="scientific">Peromyscus maniculatus bairdii</name>
    <name type="common">Prairie deer mouse</name>
    <dbReference type="NCBI Taxonomy" id="230844"/>
    <lineage>
        <taxon>Eukaryota</taxon>
        <taxon>Metazoa</taxon>
        <taxon>Chordata</taxon>
        <taxon>Craniata</taxon>
        <taxon>Vertebrata</taxon>
        <taxon>Euteleostomi</taxon>
        <taxon>Mammalia</taxon>
        <taxon>Eutheria</taxon>
        <taxon>Euarchontoglires</taxon>
        <taxon>Glires</taxon>
        <taxon>Rodentia</taxon>
        <taxon>Myomorpha</taxon>
        <taxon>Muroidea</taxon>
        <taxon>Cricetidae</taxon>
        <taxon>Neotominae</taxon>
        <taxon>Peromyscus</taxon>
    </lineage>
</organism>
<dbReference type="SMART" id="SM00349">
    <property type="entry name" value="KRAB"/>
    <property type="match status" value="1"/>
</dbReference>
<dbReference type="Ensembl" id="ENSPEMT00000035081.1">
    <property type="protein sequence ID" value="ENSPEMP00000035604.1"/>
    <property type="gene ID" value="ENSPEMG00000029978.1"/>
</dbReference>
<dbReference type="GeneTree" id="ENSGT01140000282560"/>
<dbReference type="PANTHER" id="PTHR23232:SF163">
    <property type="entry name" value="ZINC FINGER PROTEIN 589"/>
    <property type="match status" value="1"/>
</dbReference>
<evidence type="ECO:0000259" key="1">
    <source>
        <dbReference type="PROSITE" id="PS50805"/>
    </source>
</evidence>
<reference evidence="2 3" key="1">
    <citation type="submission" date="2018-10" db="EMBL/GenBank/DDBJ databases">
        <title>Improved assembly of the deer mouse Peromyscus maniculatus genome.</title>
        <authorList>
            <person name="Lassance J.-M."/>
            <person name="Hoekstra H.E."/>
        </authorList>
    </citation>
    <scope>NUCLEOTIDE SEQUENCE [LARGE SCALE GENOMIC DNA]</scope>
</reference>
<sequence>MDPQDVTVDFSQEEWECLDSRALYIDVMLENYSNLVSVGENILLIEFLTQLLEFMLERSPTSATFLTNPLPITQILKDIKDSMLERSLTNAVTVTGSLPTIHHLEGIRKFIL</sequence>
<reference evidence="2" key="2">
    <citation type="submission" date="2025-08" db="UniProtKB">
        <authorList>
            <consortium name="Ensembl"/>
        </authorList>
    </citation>
    <scope>IDENTIFICATION</scope>
</reference>
<dbReference type="PROSITE" id="PS50805">
    <property type="entry name" value="KRAB"/>
    <property type="match status" value="1"/>
</dbReference>
<dbReference type="InterPro" id="IPR036051">
    <property type="entry name" value="KRAB_dom_sf"/>
</dbReference>
<dbReference type="InterPro" id="IPR050169">
    <property type="entry name" value="Krueppel_C2H2_ZnF"/>
</dbReference>
<dbReference type="Gene3D" id="6.10.140.140">
    <property type="match status" value="1"/>
</dbReference>
<feature type="domain" description="KRAB" evidence="1">
    <location>
        <begin position="1"/>
        <end position="75"/>
    </location>
</feature>
<dbReference type="PANTHER" id="PTHR23232">
    <property type="entry name" value="KRAB DOMAIN C2H2 ZINC FINGER"/>
    <property type="match status" value="1"/>
</dbReference>
<dbReference type="SUPFAM" id="SSF109640">
    <property type="entry name" value="KRAB domain (Kruppel-associated box)"/>
    <property type="match status" value="1"/>
</dbReference>
<evidence type="ECO:0000313" key="3">
    <source>
        <dbReference type="Proteomes" id="UP000694547"/>
    </source>
</evidence>